<evidence type="ECO:0000259" key="4">
    <source>
        <dbReference type="Pfam" id="PF00149"/>
    </source>
</evidence>
<dbReference type="Proteomes" id="UP001589776">
    <property type="component" value="Unassembled WGS sequence"/>
</dbReference>
<proteinExistence type="predicted"/>
<dbReference type="PANTHER" id="PTHR31302">
    <property type="entry name" value="TRANSMEMBRANE PROTEIN WITH METALLOPHOSPHOESTERASE DOMAIN-RELATED"/>
    <property type="match status" value="1"/>
</dbReference>
<feature type="domain" description="Calcineurin-like phosphoesterase" evidence="4">
    <location>
        <begin position="38"/>
        <end position="194"/>
    </location>
</feature>
<feature type="transmembrane region" description="Helical" evidence="3">
    <location>
        <begin position="6"/>
        <end position="24"/>
    </location>
</feature>
<dbReference type="EMBL" id="JBHLWN010000060">
    <property type="protein sequence ID" value="MFC0213687.1"/>
    <property type="molecule type" value="Genomic_DNA"/>
</dbReference>
<sequence>MYFTIILVIAAFVYFLLILPTQWLKVERVRYACGLGTRVLQISDLHVEKLRISAERLTRLIQEEAPDYIVLTGDFTQKSRYLSKVQQYAQAIAKPGIPVYAVLGNHDHRLHLSALKQLIRILENAGINVLINQSIALDTFQIVGVDDFGSKKSEVEAAFENAAPNKPILVLTHDPNLIPCIQHKYTYLMAGHFHGKQFNVPLLFRLLNKGRLAAAGIYKGMHSGTYGRFYISKGIGQAGINARFLVRSEVTLHELD</sequence>
<accession>A0ABV6DM65</accession>
<dbReference type="Pfam" id="PF00149">
    <property type="entry name" value="Metallophos"/>
    <property type="match status" value="1"/>
</dbReference>
<organism evidence="5 6">
    <name type="scientific">Paenibacillus chartarius</name>
    <dbReference type="NCBI Taxonomy" id="747481"/>
    <lineage>
        <taxon>Bacteria</taxon>
        <taxon>Bacillati</taxon>
        <taxon>Bacillota</taxon>
        <taxon>Bacilli</taxon>
        <taxon>Bacillales</taxon>
        <taxon>Paenibacillaceae</taxon>
        <taxon>Paenibacillus</taxon>
    </lineage>
</organism>
<evidence type="ECO:0000313" key="5">
    <source>
        <dbReference type="EMBL" id="MFC0213687.1"/>
    </source>
</evidence>
<dbReference type="InterPro" id="IPR029052">
    <property type="entry name" value="Metallo-depent_PP-like"/>
</dbReference>
<dbReference type="PANTHER" id="PTHR31302:SF31">
    <property type="entry name" value="PHOSPHODIESTERASE YAEI"/>
    <property type="match status" value="1"/>
</dbReference>
<protein>
    <submittedName>
        <fullName evidence="5">Metallophosphoesterase</fullName>
    </submittedName>
</protein>
<reference evidence="5 6" key="1">
    <citation type="submission" date="2024-09" db="EMBL/GenBank/DDBJ databases">
        <authorList>
            <person name="Sun Q."/>
            <person name="Mori K."/>
        </authorList>
    </citation>
    <scope>NUCLEOTIDE SEQUENCE [LARGE SCALE GENOMIC DNA]</scope>
    <source>
        <strain evidence="5 6">CCM 7759</strain>
    </source>
</reference>
<keyword evidence="1" id="KW-0479">Metal-binding</keyword>
<keyword evidence="6" id="KW-1185">Reference proteome</keyword>
<evidence type="ECO:0000256" key="3">
    <source>
        <dbReference type="SAM" id="Phobius"/>
    </source>
</evidence>
<dbReference type="SUPFAM" id="SSF56300">
    <property type="entry name" value="Metallo-dependent phosphatases"/>
    <property type="match status" value="1"/>
</dbReference>
<keyword evidence="3" id="KW-1133">Transmembrane helix</keyword>
<keyword evidence="3" id="KW-0812">Transmembrane</keyword>
<dbReference type="RefSeq" id="WP_377471010.1">
    <property type="nucleotide sequence ID" value="NZ_JBHLWN010000060.1"/>
</dbReference>
<gene>
    <name evidence="5" type="ORF">ACFFK0_14680</name>
</gene>
<evidence type="ECO:0000256" key="2">
    <source>
        <dbReference type="ARBA" id="ARBA00022801"/>
    </source>
</evidence>
<keyword evidence="3" id="KW-0472">Membrane</keyword>
<keyword evidence="2" id="KW-0378">Hydrolase</keyword>
<dbReference type="InterPro" id="IPR004843">
    <property type="entry name" value="Calcineurin-like_PHP"/>
</dbReference>
<comment type="caution">
    <text evidence="5">The sequence shown here is derived from an EMBL/GenBank/DDBJ whole genome shotgun (WGS) entry which is preliminary data.</text>
</comment>
<evidence type="ECO:0000313" key="6">
    <source>
        <dbReference type="Proteomes" id="UP001589776"/>
    </source>
</evidence>
<dbReference type="Gene3D" id="3.60.21.10">
    <property type="match status" value="1"/>
</dbReference>
<name>A0ABV6DM65_9BACL</name>
<evidence type="ECO:0000256" key="1">
    <source>
        <dbReference type="ARBA" id="ARBA00022723"/>
    </source>
</evidence>
<dbReference type="InterPro" id="IPR051158">
    <property type="entry name" value="Metallophosphoesterase_sf"/>
</dbReference>